<dbReference type="AlphaFoldDB" id="A0A556MYI5"/>
<dbReference type="Proteomes" id="UP000316008">
    <property type="component" value="Unassembled WGS sequence"/>
</dbReference>
<organism evidence="1 2">
    <name type="scientific">Fluviicola chungangensis</name>
    <dbReference type="NCBI Taxonomy" id="2597671"/>
    <lineage>
        <taxon>Bacteria</taxon>
        <taxon>Pseudomonadati</taxon>
        <taxon>Bacteroidota</taxon>
        <taxon>Flavobacteriia</taxon>
        <taxon>Flavobacteriales</taxon>
        <taxon>Crocinitomicaceae</taxon>
        <taxon>Fluviicola</taxon>
    </lineage>
</organism>
<gene>
    <name evidence="1" type="ORF">FO442_10315</name>
</gene>
<dbReference type="EMBL" id="VLPL01000004">
    <property type="protein sequence ID" value="TSJ44981.1"/>
    <property type="molecule type" value="Genomic_DNA"/>
</dbReference>
<comment type="caution">
    <text evidence="1">The sequence shown here is derived from an EMBL/GenBank/DDBJ whole genome shotgun (WGS) entry which is preliminary data.</text>
</comment>
<reference evidence="1 2" key="1">
    <citation type="submission" date="2019-07" db="EMBL/GenBank/DDBJ databases">
        <authorList>
            <person name="Huq M.A."/>
        </authorList>
    </citation>
    <scope>NUCLEOTIDE SEQUENCE [LARGE SCALE GENOMIC DNA]</scope>
    <source>
        <strain evidence="1 2">MAH-3</strain>
    </source>
</reference>
<sequence>MAAPKAKSLQQKLGFFDEDLKNPTHDEILKWVDLNIEKVINDVYNLHDWNSEVVKALENHTEKIVRKECGLYKNKKEKLLADIVTKYDPTSEKEQLAIVEKRLNILNSFNGLSNELPVRSKFKVSKKQWEFTVCNQTTNHRTGYQSSKNIIGFVDMRVEIECTKLTVNGIDFENEEVYDNIEWIQTEKDEYRQPLKYDIYIEVKTKIPSLGELFRQLNTYKEFVKGSFLVICPDDSEKEVIVSQGFNFYKYEK</sequence>
<proteinExistence type="predicted"/>
<name>A0A556MYI5_9FLAO</name>
<evidence type="ECO:0000313" key="1">
    <source>
        <dbReference type="EMBL" id="TSJ44981.1"/>
    </source>
</evidence>
<keyword evidence="2" id="KW-1185">Reference proteome</keyword>
<protein>
    <submittedName>
        <fullName evidence="1">Uncharacterized protein</fullName>
    </submittedName>
</protein>
<dbReference type="OrthoDB" id="982144at2"/>
<evidence type="ECO:0000313" key="2">
    <source>
        <dbReference type="Proteomes" id="UP000316008"/>
    </source>
</evidence>
<accession>A0A556MYI5</accession>
<dbReference type="RefSeq" id="WP_144333102.1">
    <property type="nucleotide sequence ID" value="NZ_VLPL01000004.1"/>
</dbReference>